<dbReference type="Pfam" id="PF07751">
    <property type="entry name" value="Abi_2"/>
    <property type="match status" value="1"/>
</dbReference>
<reference evidence="1 2" key="1">
    <citation type="submission" date="2019-08" db="EMBL/GenBank/DDBJ databases">
        <title>In-depth cultivation of the pig gut microbiome towards novel bacterial diversity and tailored functional studies.</title>
        <authorList>
            <person name="Wylensek D."/>
            <person name="Hitch T.C.A."/>
            <person name="Clavel T."/>
        </authorList>
    </citation>
    <scope>NUCLEOTIDE SEQUENCE [LARGE SCALE GENOMIC DNA]</scope>
    <source>
        <strain evidence="1 2">LKV-178-WT-2C</strain>
    </source>
</reference>
<protein>
    <submittedName>
        <fullName evidence="1">Abi family protein</fullName>
    </submittedName>
</protein>
<evidence type="ECO:0000313" key="1">
    <source>
        <dbReference type="EMBL" id="MST76938.1"/>
    </source>
</evidence>
<dbReference type="AlphaFoldDB" id="A0A6I2TXG2"/>
<evidence type="ECO:0000313" key="2">
    <source>
        <dbReference type="Proteomes" id="UP000450161"/>
    </source>
</evidence>
<dbReference type="EMBL" id="VUNF01000005">
    <property type="protein sequence ID" value="MST76938.1"/>
    <property type="molecule type" value="Genomic_DNA"/>
</dbReference>
<organism evidence="1 2">
    <name type="scientific">Segatella copri</name>
    <dbReference type="NCBI Taxonomy" id="165179"/>
    <lineage>
        <taxon>Bacteria</taxon>
        <taxon>Pseudomonadati</taxon>
        <taxon>Bacteroidota</taxon>
        <taxon>Bacteroidia</taxon>
        <taxon>Bacteroidales</taxon>
        <taxon>Prevotellaceae</taxon>
        <taxon>Segatella</taxon>
    </lineage>
</organism>
<sequence length="302" mass="35367">MNSLIPFQKEYQHADALVQLLLSRGLAIDNPGKAEQYLKTINYYRLSAYMYPLLLVPKSEHRFKTDASFRQVMMLYRFDKKLRLFMFNEIEKIEIAVRTAIVDECTSAFGDSFWMTNASYFIDSNKFLKTLVLLKHEVEKSREEFIAHFKQTYSDPYPPAWILAELIPLGVMVNIFNNLKNAQVKKRIALRFGLQLKVFNSWMTIITLTRNSCCHHARVWNKQNTMLPMVPHRTTHAWIILPSNPLRVYYNLCIIKYFLDTISPNNDMGKKLRDLLSAFPLVDPAPMGFPEGWENEELWKIG</sequence>
<dbReference type="Proteomes" id="UP000450161">
    <property type="component" value="Unassembled WGS sequence"/>
</dbReference>
<proteinExistence type="predicted"/>
<dbReference type="RefSeq" id="WP_006847224.1">
    <property type="nucleotide sequence ID" value="NZ_JAPDUT010000001.1"/>
</dbReference>
<gene>
    <name evidence="1" type="ORF">FYJ72_04410</name>
</gene>
<dbReference type="GeneID" id="69848758"/>
<dbReference type="InterPro" id="IPR011664">
    <property type="entry name" value="Abi_system_AbiD/AbiF-like"/>
</dbReference>
<comment type="caution">
    <text evidence="1">The sequence shown here is derived from an EMBL/GenBank/DDBJ whole genome shotgun (WGS) entry which is preliminary data.</text>
</comment>
<name>A0A6I2TXG2_9BACT</name>
<accession>A0A6I2TXG2</accession>